<dbReference type="AlphaFoldDB" id="A0A1G2DU45"/>
<feature type="transmembrane region" description="Helical" evidence="1">
    <location>
        <begin position="129"/>
        <end position="147"/>
    </location>
</feature>
<dbReference type="Proteomes" id="UP000178106">
    <property type="component" value="Unassembled WGS sequence"/>
</dbReference>
<proteinExistence type="predicted"/>
<dbReference type="EMBL" id="MHLU01000176">
    <property type="protein sequence ID" value="OGZ16358.1"/>
    <property type="molecule type" value="Genomic_DNA"/>
</dbReference>
<sequence>MSRSRCFSKYHFFAILPAVALFVYAGFLNASYLRMEDRVREFESVLRAPAILMSGIVPESVLLLLQIIGLILGGIVLFFLGVYFFGSRISGSKKNDEVDEVVPLSMLTIFTIYAFMMTGLRYANNDVSFVSYGLFGIIATAALLFCLSEHCPRSRESSDTLELSEENN</sequence>
<feature type="transmembrane region" description="Helical" evidence="1">
    <location>
        <begin position="101"/>
        <end position="123"/>
    </location>
</feature>
<feature type="transmembrane region" description="Helical" evidence="1">
    <location>
        <begin position="12"/>
        <end position="33"/>
    </location>
</feature>
<feature type="transmembrane region" description="Helical" evidence="1">
    <location>
        <begin position="61"/>
        <end position="85"/>
    </location>
</feature>
<accession>A0A1G2DU45</accession>
<evidence type="ECO:0000313" key="2">
    <source>
        <dbReference type="EMBL" id="OGZ16358.1"/>
    </source>
</evidence>
<evidence type="ECO:0000313" key="3">
    <source>
        <dbReference type="Proteomes" id="UP000178106"/>
    </source>
</evidence>
<evidence type="ECO:0000256" key="1">
    <source>
        <dbReference type="SAM" id="Phobius"/>
    </source>
</evidence>
<comment type="caution">
    <text evidence="2">The sequence shown here is derived from an EMBL/GenBank/DDBJ whole genome shotgun (WGS) entry which is preliminary data.</text>
</comment>
<name>A0A1G2DU45_9BACT</name>
<keyword evidence="1" id="KW-0472">Membrane</keyword>
<keyword evidence="1" id="KW-0812">Transmembrane</keyword>
<protein>
    <submittedName>
        <fullName evidence="2">Uncharacterized protein</fullName>
    </submittedName>
</protein>
<keyword evidence="1" id="KW-1133">Transmembrane helix</keyword>
<reference evidence="2 3" key="1">
    <citation type="journal article" date="2016" name="Nat. Commun.">
        <title>Thousands of microbial genomes shed light on interconnected biogeochemical processes in an aquifer system.</title>
        <authorList>
            <person name="Anantharaman K."/>
            <person name="Brown C.T."/>
            <person name="Hug L.A."/>
            <person name="Sharon I."/>
            <person name="Castelle C.J."/>
            <person name="Probst A.J."/>
            <person name="Thomas B.C."/>
            <person name="Singh A."/>
            <person name="Wilkins M.J."/>
            <person name="Karaoz U."/>
            <person name="Brodie E.L."/>
            <person name="Williams K.H."/>
            <person name="Hubbard S.S."/>
            <person name="Banfield J.F."/>
        </authorList>
    </citation>
    <scope>NUCLEOTIDE SEQUENCE [LARGE SCALE GENOMIC DNA]</scope>
</reference>
<gene>
    <name evidence="2" type="ORF">A2494_00545</name>
</gene>
<organism evidence="2 3">
    <name type="scientific">Candidatus Lloydbacteria bacterium RIFOXYC12_FULL_46_25</name>
    <dbReference type="NCBI Taxonomy" id="1798670"/>
    <lineage>
        <taxon>Bacteria</taxon>
        <taxon>Candidatus Lloydiibacteriota</taxon>
    </lineage>
</organism>